<feature type="compositionally biased region" description="Polar residues" evidence="6">
    <location>
        <begin position="174"/>
        <end position="189"/>
    </location>
</feature>
<dbReference type="PROSITE" id="PS50110">
    <property type="entry name" value="RESPONSE_REGULATORY"/>
    <property type="match status" value="1"/>
</dbReference>
<dbReference type="PANTHER" id="PTHR43214">
    <property type="entry name" value="TWO-COMPONENT RESPONSE REGULATOR"/>
    <property type="match status" value="1"/>
</dbReference>
<dbReference type="CDD" id="cd17535">
    <property type="entry name" value="REC_NarL-like"/>
    <property type="match status" value="1"/>
</dbReference>
<proteinExistence type="predicted"/>
<evidence type="ECO:0000313" key="9">
    <source>
        <dbReference type="EMBL" id="SLM99028.1"/>
    </source>
</evidence>
<dbReference type="InterPro" id="IPR058245">
    <property type="entry name" value="NreC/VraR/RcsB-like_REC"/>
</dbReference>
<feature type="domain" description="Response regulatory" evidence="8">
    <location>
        <begin position="14"/>
        <end position="130"/>
    </location>
</feature>
<dbReference type="EMBL" id="FWFF01000017">
    <property type="protein sequence ID" value="SLM99028.1"/>
    <property type="molecule type" value="Genomic_DNA"/>
</dbReference>
<evidence type="ECO:0000256" key="1">
    <source>
        <dbReference type="ARBA" id="ARBA00022553"/>
    </source>
</evidence>
<dbReference type="SMART" id="SM00421">
    <property type="entry name" value="HTH_LUXR"/>
    <property type="match status" value="1"/>
</dbReference>
<dbReference type="SUPFAM" id="SSF46894">
    <property type="entry name" value="C-terminal effector domain of the bipartite response regulators"/>
    <property type="match status" value="1"/>
</dbReference>
<dbReference type="PANTHER" id="PTHR43214:SF24">
    <property type="entry name" value="TRANSCRIPTIONAL REGULATORY PROTEIN NARL-RELATED"/>
    <property type="match status" value="1"/>
</dbReference>
<feature type="compositionally biased region" description="Basic and acidic residues" evidence="6">
    <location>
        <begin position="163"/>
        <end position="173"/>
    </location>
</feature>
<keyword evidence="10" id="KW-1185">Reference proteome</keyword>
<dbReference type="InterPro" id="IPR039420">
    <property type="entry name" value="WalR-like"/>
</dbReference>
<keyword evidence="4" id="KW-0804">Transcription</keyword>
<feature type="region of interest" description="Disordered" evidence="6">
    <location>
        <begin position="153"/>
        <end position="191"/>
    </location>
</feature>
<protein>
    <submittedName>
        <fullName evidence="9">DNA-binding response regulator, LuxR family</fullName>
    </submittedName>
</protein>
<dbReference type="PRINTS" id="PR00038">
    <property type="entry name" value="HTHLUXR"/>
</dbReference>
<evidence type="ECO:0000256" key="2">
    <source>
        <dbReference type="ARBA" id="ARBA00023015"/>
    </source>
</evidence>
<dbReference type="PROSITE" id="PS00622">
    <property type="entry name" value="HTH_LUXR_1"/>
    <property type="match status" value="1"/>
</dbReference>
<organism evidence="9 10">
    <name type="scientific">Brevibacterium yomogidense</name>
    <dbReference type="NCBI Taxonomy" id="946573"/>
    <lineage>
        <taxon>Bacteria</taxon>
        <taxon>Bacillati</taxon>
        <taxon>Actinomycetota</taxon>
        <taxon>Actinomycetes</taxon>
        <taxon>Micrococcales</taxon>
        <taxon>Brevibacteriaceae</taxon>
        <taxon>Brevibacterium</taxon>
    </lineage>
</organism>
<feature type="domain" description="HTH luxR-type" evidence="7">
    <location>
        <begin position="181"/>
        <end position="246"/>
    </location>
</feature>
<dbReference type="Pfam" id="PF00196">
    <property type="entry name" value="GerE"/>
    <property type="match status" value="1"/>
</dbReference>
<evidence type="ECO:0000259" key="7">
    <source>
        <dbReference type="PROSITE" id="PS50043"/>
    </source>
</evidence>
<sequence>MAPLNTAPPTESVRVLIVDDESLMRSGLRLMVDGTAGITVIGEAADGPTALSQIRVLDPDVVLMDIRMPGMSGIEATVELTRAGARARVVVLTAFDADGFLVEALRAGAVSFLLKDSSPEAVVDAIHGAVQGHAQFSPAVLDRLVRIASREEAGSFPGGSHRSGPDEAGRAHDGTTTPARESEGPSTLTPREWDVGRLVAQGLTNAEISDALVLSLPTVKTHVSHLFDKLLVTNRVQLAIRILEHDG</sequence>
<evidence type="ECO:0000256" key="5">
    <source>
        <dbReference type="PROSITE-ProRule" id="PRU00169"/>
    </source>
</evidence>
<dbReference type="InterPro" id="IPR011006">
    <property type="entry name" value="CheY-like_superfamily"/>
</dbReference>
<keyword evidence="3 9" id="KW-0238">DNA-binding</keyword>
<dbReference type="PROSITE" id="PS50043">
    <property type="entry name" value="HTH_LUXR_2"/>
    <property type="match status" value="1"/>
</dbReference>
<evidence type="ECO:0000256" key="3">
    <source>
        <dbReference type="ARBA" id="ARBA00023125"/>
    </source>
</evidence>
<accession>A0A1X6XIW6</accession>
<feature type="modified residue" description="4-aspartylphosphate" evidence="5">
    <location>
        <position position="65"/>
    </location>
</feature>
<evidence type="ECO:0000259" key="8">
    <source>
        <dbReference type="PROSITE" id="PS50110"/>
    </source>
</evidence>
<reference evidence="10" key="1">
    <citation type="submission" date="2017-02" db="EMBL/GenBank/DDBJ databases">
        <authorList>
            <person name="Dridi B."/>
        </authorList>
    </citation>
    <scope>NUCLEOTIDE SEQUENCE [LARGE SCALE GENOMIC DNA]</scope>
    <source>
        <strain evidence="10">B Co 03.10</strain>
    </source>
</reference>
<evidence type="ECO:0000313" key="10">
    <source>
        <dbReference type="Proteomes" id="UP000196581"/>
    </source>
</evidence>
<keyword evidence="1 5" id="KW-0597">Phosphoprotein</keyword>
<dbReference type="InterPro" id="IPR016032">
    <property type="entry name" value="Sig_transdc_resp-reg_C-effctor"/>
</dbReference>
<dbReference type="SMART" id="SM00448">
    <property type="entry name" value="REC"/>
    <property type="match status" value="1"/>
</dbReference>
<dbReference type="SUPFAM" id="SSF52172">
    <property type="entry name" value="CheY-like"/>
    <property type="match status" value="1"/>
</dbReference>
<dbReference type="Proteomes" id="UP000196581">
    <property type="component" value="Unassembled WGS sequence"/>
</dbReference>
<name>A0A1X6XIW6_9MICO</name>
<dbReference type="AlphaFoldDB" id="A0A1X6XIW6"/>
<evidence type="ECO:0000256" key="4">
    <source>
        <dbReference type="ARBA" id="ARBA00023163"/>
    </source>
</evidence>
<dbReference type="RefSeq" id="WP_087007811.1">
    <property type="nucleotide sequence ID" value="NZ_FWFF01000017.1"/>
</dbReference>
<dbReference type="GO" id="GO:0006355">
    <property type="term" value="P:regulation of DNA-templated transcription"/>
    <property type="evidence" value="ECO:0007669"/>
    <property type="project" value="InterPro"/>
</dbReference>
<keyword evidence="2" id="KW-0805">Transcription regulation</keyword>
<dbReference type="CDD" id="cd06170">
    <property type="entry name" value="LuxR_C_like"/>
    <property type="match status" value="1"/>
</dbReference>
<evidence type="ECO:0000256" key="6">
    <source>
        <dbReference type="SAM" id="MobiDB-lite"/>
    </source>
</evidence>
<dbReference type="InterPro" id="IPR001789">
    <property type="entry name" value="Sig_transdc_resp-reg_receiver"/>
</dbReference>
<dbReference type="Pfam" id="PF00072">
    <property type="entry name" value="Response_reg"/>
    <property type="match status" value="1"/>
</dbReference>
<dbReference type="GO" id="GO:0000160">
    <property type="term" value="P:phosphorelay signal transduction system"/>
    <property type="evidence" value="ECO:0007669"/>
    <property type="project" value="InterPro"/>
</dbReference>
<dbReference type="Gene3D" id="3.40.50.2300">
    <property type="match status" value="1"/>
</dbReference>
<dbReference type="GO" id="GO:0003677">
    <property type="term" value="F:DNA binding"/>
    <property type="evidence" value="ECO:0007669"/>
    <property type="project" value="UniProtKB-KW"/>
</dbReference>
<dbReference type="InterPro" id="IPR000792">
    <property type="entry name" value="Tscrpt_reg_LuxR_C"/>
</dbReference>
<gene>
    <name evidence="9" type="ORF">FM105_10145</name>
</gene>